<evidence type="ECO:0000256" key="2">
    <source>
        <dbReference type="PROSITE-ProRule" id="PRU00169"/>
    </source>
</evidence>
<accession>A0ABQ3WWF9</accession>
<dbReference type="InterPro" id="IPR011006">
    <property type="entry name" value="CheY-like_superfamily"/>
</dbReference>
<dbReference type="CDD" id="cd00156">
    <property type="entry name" value="REC"/>
    <property type="match status" value="1"/>
</dbReference>
<keyword evidence="1 2" id="KW-0597">Phosphoprotein</keyword>
<evidence type="ECO:0000313" key="4">
    <source>
        <dbReference type="EMBL" id="GID50632.1"/>
    </source>
</evidence>
<dbReference type="Pfam" id="PF00072">
    <property type="entry name" value="Response_reg"/>
    <property type="match status" value="1"/>
</dbReference>
<dbReference type="EMBL" id="BOMF01000153">
    <property type="protein sequence ID" value="GID50632.1"/>
    <property type="molecule type" value="Genomic_DNA"/>
</dbReference>
<sequence>MINAALPRLVTSRSVKPDGGGHPFGPEGRGRFPEAVWLGIPGDEAGSGTGPTVIVVAEDHDDIRYVVQRSLERAGHRVVAAADGATALAAVREHRPDLVITDVDMPYMTGLELCRAIRADDDLRHIPVVVASGSLMPGDGLAENAGASATLLKPFLPAQLLALVAQLLPSRVASDGA</sequence>
<name>A0ABQ3WWF9_9ACTN</name>
<dbReference type="SUPFAM" id="SSF52172">
    <property type="entry name" value="CheY-like"/>
    <property type="match status" value="1"/>
</dbReference>
<dbReference type="PANTHER" id="PTHR44591">
    <property type="entry name" value="STRESS RESPONSE REGULATOR PROTEIN 1"/>
    <property type="match status" value="1"/>
</dbReference>
<dbReference type="InterPro" id="IPR001789">
    <property type="entry name" value="Sig_transdc_resp-reg_receiver"/>
</dbReference>
<feature type="domain" description="Response regulatory" evidence="3">
    <location>
        <begin position="53"/>
        <end position="168"/>
    </location>
</feature>
<dbReference type="InterPro" id="IPR050595">
    <property type="entry name" value="Bact_response_regulator"/>
</dbReference>
<gene>
    <name evidence="4" type="ORF">Aca07nite_79070</name>
</gene>
<dbReference type="PROSITE" id="PS50110">
    <property type="entry name" value="RESPONSE_REGULATORY"/>
    <property type="match status" value="1"/>
</dbReference>
<dbReference type="Gene3D" id="3.40.50.2300">
    <property type="match status" value="1"/>
</dbReference>
<comment type="caution">
    <text evidence="4">The sequence shown here is derived from an EMBL/GenBank/DDBJ whole genome shotgun (WGS) entry which is preliminary data.</text>
</comment>
<organism evidence="4">
    <name type="scientific">Actinoplanes campanulatus</name>
    <dbReference type="NCBI Taxonomy" id="113559"/>
    <lineage>
        <taxon>Bacteria</taxon>
        <taxon>Bacillati</taxon>
        <taxon>Actinomycetota</taxon>
        <taxon>Actinomycetes</taxon>
        <taxon>Micromonosporales</taxon>
        <taxon>Micromonosporaceae</taxon>
        <taxon>Actinoplanes</taxon>
    </lineage>
</organism>
<proteinExistence type="predicted"/>
<feature type="modified residue" description="4-aspartylphosphate" evidence="2">
    <location>
        <position position="102"/>
    </location>
</feature>
<dbReference type="PANTHER" id="PTHR44591:SF3">
    <property type="entry name" value="RESPONSE REGULATORY DOMAIN-CONTAINING PROTEIN"/>
    <property type="match status" value="1"/>
</dbReference>
<reference evidence="4" key="1">
    <citation type="submission" date="2021-01" db="EMBL/GenBank/DDBJ databases">
        <title>Whole genome shotgun sequence of Actinoplanes capillaceus NBRC 16408.</title>
        <authorList>
            <person name="Komaki H."/>
            <person name="Tamura T."/>
        </authorList>
    </citation>
    <scope>NUCLEOTIDE SEQUENCE [LARGE SCALE GENOMIC DNA]</scope>
    <source>
        <strain evidence="4">NBRC 16408</strain>
    </source>
</reference>
<evidence type="ECO:0000256" key="1">
    <source>
        <dbReference type="ARBA" id="ARBA00022553"/>
    </source>
</evidence>
<evidence type="ECO:0000259" key="3">
    <source>
        <dbReference type="PROSITE" id="PS50110"/>
    </source>
</evidence>
<dbReference type="SMART" id="SM00448">
    <property type="entry name" value="REC"/>
    <property type="match status" value="1"/>
</dbReference>
<protein>
    <recommendedName>
        <fullName evidence="3">Response regulatory domain-containing protein</fullName>
    </recommendedName>
</protein>